<accession>A0A5N6LRY2</accession>
<dbReference type="EMBL" id="SZYD01000018">
    <property type="protein sequence ID" value="KAD2804270.1"/>
    <property type="molecule type" value="Genomic_DNA"/>
</dbReference>
<sequence>MLEALDLLLKIGIDIRTAENTIASAKVMSDLLAVINEVMVAFIVDYLACSDKYFFEFRIKARIPAADNEKPVKKKKDQHVKVEVILSEEELNPFLIFPAPKENYKAMFVDFGLAKERGGGCYLRCITCRYDDSNPEAHIEEIMVWRGWKPYKWNSYTGTVLMWITRKCYTEDETRHVK</sequence>
<dbReference type="AlphaFoldDB" id="A0A5N6LRY2"/>
<reference evidence="1 2" key="1">
    <citation type="submission" date="2019-05" db="EMBL/GenBank/DDBJ databases">
        <title>Mikania micrantha, genome provides insights into the molecular mechanism of rapid growth.</title>
        <authorList>
            <person name="Liu B."/>
        </authorList>
    </citation>
    <scope>NUCLEOTIDE SEQUENCE [LARGE SCALE GENOMIC DNA]</scope>
    <source>
        <strain evidence="1">NLD-2019</strain>
        <tissue evidence="1">Leaf</tissue>
    </source>
</reference>
<comment type="caution">
    <text evidence="1">The sequence shown here is derived from an EMBL/GenBank/DDBJ whole genome shotgun (WGS) entry which is preliminary data.</text>
</comment>
<dbReference type="Proteomes" id="UP000326396">
    <property type="component" value="Linkage Group LG8"/>
</dbReference>
<evidence type="ECO:0000313" key="1">
    <source>
        <dbReference type="EMBL" id="KAD2804270.1"/>
    </source>
</evidence>
<name>A0A5N6LRY2_9ASTR</name>
<organism evidence="1 2">
    <name type="scientific">Mikania micrantha</name>
    <name type="common">bitter vine</name>
    <dbReference type="NCBI Taxonomy" id="192012"/>
    <lineage>
        <taxon>Eukaryota</taxon>
        <taxon>Viridiplantae</taxon>
        <taxon>Streptophyta</taxon>
        <taxon>Embryophyta</taxon>
        <taxon>Tracheophyta</taxon>
        <taxon>Spermatophyta</taxon>
        <taxon>Magnoliopsida</taxon>
        <taxon>eudicotyledons</taxon>
        <taxon>Gunneridae</taxon>
        <taxon>Pentapetalae</taxon>
        <taxon>asterids</taxon>
        <taxon>campanulids</taxon>
        <taxon>Asterales</taxon>
        <taxon>Asteraceae</taxon>
        <taxon>Asteroideae</taxon>
        <taxon>Heliantheae alliance</taxon>
        <taxon>Eupatorieae</taxon>
        <taxon>Mikania</taxon>
    </lineage>
</organism>
<gene>
    <name evidence="1" type="ORF">E3N88_37647</name>
</gene>
<proteinExistence type="predicted"/>
<keyword evidence="2" id="KW-1185">Reference proteome</keyword>
<evidence type="ECO:0000313" key="2">
    <source>
        <dbReference type="Proteomes" id="UP000326396"/>
    </source>
</evidence>
<dbReference type="OrthoDB" id="1719539at2759"/>
<protein>
    <submittedName>
        <fullName evidence="1">Uncharacterized protein</fullName>
    </submittedName>
</protein>